<evidence type="ECO:0000256" key="2">
    <source>
        <dbReference type="SAM" id="Phobius"/>
    </source>
</evidence>
<feature type="compositionally biased region" description="Basic and acidic residues" evidence="1">
    <location>
        <begin position="9"/>
        <end position="20"/>
    </location>
</feature>
<evidence type="ECO:0008006" key="5">
    <source>
        <dbReference type="Google" id="ProtNLM"/>
    </source>
</evidence>
<comment type="caution">
    <text evidence="3">The sequence shown here is derived from an EMBL/GenBank/DDBJ whole genome shotgun (WGS) entry which is preliminary data.</text>
</comment>
<gene>
    <name evidence="3" type="ORF">NDU88_001327</name>
</gene>
<feature type="transmembrane region" description="Helical" evidence="2">
    <location>
        <begin position="225"/>
        <end position="248"/>
    </location>
</feature>
<dbReference type="Proteomes" id="UP001066276">
    <property type="component" value="Chromosome 12"/>
</dbReference>
<accession>A0AAV7KRT6</accession>
<feature type="region of interest" description="Disordered" evidence="1">
    <location>
        <begin position="1"/>
        <end position="44"/>
    </location>
</feature>
<sequence length="416" mass="46097">MASTVAAQHADDCESPKDGEGNSPFFSHKVSFTDHDQEADEECSFDHNDSTLQWEKTMNNSLSDDVKLAKIVPEGEKELPELERRLSADEGLGTLSSNKEDLPDGVQAEIAKGQEDEEENSMPDLASRVFVTSVQVVSGRHSMAQDHDRASLSSIQKKKGLFGAYEMRPIDPEKQPFLCQSPTSDPPYSMHPCRAGSDLSLADESIPSPRCCGCQNCTRSSLKAVASFVAALVIFPCFLYGAYVFLPFDVPLMPDVGMRLVYTLRCGVFATFPIIIGLVVYGISRICAASFDPFGKREREVEVHRRYATQSVHLFVLYFFNLAVLATYLPQELMKLVPLLTGLFALARLTYWLAFAMGRSFRGFGYGLTFLPMVAMLLANLYYMFILDPQNMFAMGNSGSPEAETPAPSSKLRMWG</sequence>
<dbReference type="EMBL" id="JANPWB010000016">
    <property type="protein sequence ID" value="KAJ1081144.1"/>
    <property type="molecule type" value="Genomic_DNA"/>
</dbReference>
<reference evidence="3" key="1">
    <citation type="journal article" date="2022" name="bioRxiv">
        <title>Sequencing and chromosome-scale assembly of the giantPleurodeles waltlgenome.</title>
        <authorList>
            <person name="Brown T."/>
            <person name="Elewa A."/>
            <person name="Iarovenko S."/>
            <person name="Subramanian E."/>
            <person name="Araus A.J."/>
            <person name="Petzold A."/>
            <person name="Susuki M."/>
            <person name="Suzuki K.-i.T."/>
            <person name="Hayashi T."/>
            <person name="Toyoda A."/>
            <person name="Oliveira C."/>
            <person name="Osipova E."/>
            <person name="Leigh N.D."/>
            <person name="Simon A."/>
            <person name="Yun M.H."/>
        </authorList>
    </citation>
    <scope>NUCLEOTIDE SEQUENCE</scope>
    <source>
        <strain evidence="3">20211129_DDA</strain>
        <tissue evidence="3">Liver</tissue>
    </source>
</reference>
<name>A0AAV7KRT6_PLEWA</name>
<feature type="transmembrane region" description="Helical" evidence="2">
    <location>
        <begin position="336"/>
        <end position="357"/>
    </location>
</feature>
<evidence type="ECO:0000256" key="1">
    <source>
        <dbReference type="SAM" id="MobiDB-lite"/>
    </source>
</evidence>
<evidence type="ECO:0000313" key="4">
    <source>
        <dbReference type="Proteomes" id="UP001066276"/>
    </source>
</evidence>
<proteinExistence type="predicted"/>
<feature type="transmembrane region" description="Helical" evidence="2">
    <location>
        <begin position="268"/>
        <end position="291"/>
    </location>
</feature>
<dbReference type="PANTHER" id="PTHR31004">
    <property type="entry name" value="TRANSMEMBRANE PROTEIN 79"/>
    <property type="match status" value="1"/>
</dbReference>
<dbReference type="GO" id="GO:0032588">
    <property type="term" value="C:trans-Golgi network membrane"/>
    <property type="evidence" value="ECO:0007669"/>
    <property type="project" value="TreeGrafter"/>
</dbReference>
<organism evidence="3 4">
    <name type="scientific">Pleurodeles waltl</name>
    <name type="common">Iberian ribbed newt</name>
    <dbReference type="NCBI Taxonomy" id="8319"/>
    <lineage>
        <taxon>Eukaryota</taxon>
        <taxon>Metazoa</taxon>
        <taxon>Chordata</taxon>
        <taxon>Craniata</taxon>
        <taxon>Vertebrata</taxon>
        <taxon>Euteleostomi</taxon>
        <taxon>Amphibia</taxon>
        <taxon>Batrachia</taxon>
        <taxon>Caudata</taxon>
        <taxon>Salamandroidea</taxon>
        <taxon>Salamandridae</taxon>
        <taxon>Pleurodelinae</taxon>
        <taxon>Pleurodeles</taxon>
    </lineage>
</organism>
<evidence type="ECO:0000313" key="3">
    <source>
        <dbReference type="EMBL" id="KAJ1081144.1"/>
    </source>
</evidence>
<dbReference type="GO" id="GO:0045055">
    <property type="term" value="P:regulated exocytosis"/>
    <property type="evidence" value="ECO:0007669"/>
    <property type="project" value="TreeGrafter"/>
</dbReference>
<keyword evidence="4" id="KW-1185">Reference proteome</keyword>
<keyword evidence="2" id="KW-0472">Membrane</keyword>
<dbReference type="GO" id="GO:0005765">
    <property type="term" value="C:lysosomal membrane"/>
    <property type="evidence" value="ECO:0007669"/>
    <property type="project" value="TreeGrafter"/>
</dbReference>
<keyword evidence="2" id="KW-0812">Transmembrane</keyword>
<dbReference type="AlphaFoldDB" id="A0AAV7KRT6"/>
<feature type="transmembrane region" description="Helical" evidence="2">
    <location>
        <begin position="312"/>
        <end position="330"/>
    </location>
</feature>
<feature type="transmembrane region" description="Helical" evidence="2">
    <location>
        <begin position="364"/>
        <end position="385"/>
    </location>
</feature>
<dbReference type="PANTHER" id="PTHR31004:SF1">
    <property type="entry name" value="TRANSMEMBRANE PROTEIN 79"/>
    <property type="match status" value="1"/>
</dbReference>
<feature type="compositionally biased region" description="Basic and acidic residues" evidence="1">
    <location>
        <begin position="75"/>
        <end position="88"/>
    </location>
</feature>
<protein>
    <recommendedName>
        <fullName evidence="5">Transmembrane protein 79</fullName>
    </recommendedName>
</protein>
<keyword evidence="2" id="KW-1133">Transmembrane helix</keyword>
<feature type="region of interest" description="Disordered" evidence="1">
    <location>
        <begin position="75"/>
        <end position="105"/>
    </location>
</feature>